<evidence type="ECO:0000313" key="2">
    <source>
        <dbReference type="EMBL" id="CBN79506.1"/>
    </source>
</evidence>
<gene>
    <name evidence="2" type="ORF">Esi_0011_0015</name>
</gene>
<evidence type="ECO:0000313" key="3">
    <source>
        <dbReference type="Proteomes" id="UP000002630"/>
    </source>
</evidence>
<dbReference type="OrthoDB" id="10345871at2759"/>
<sequence>MGADSTPVCHRRDHLAATVTRQRRQLPSEWRRLGTPAASSSSSSPAVAAAVAARPRSRRPTCRTAKAARELPEERGRCATDDALQKVAAGGGTKIGPRLRGVQQHRCRTETSSGDQGGWGLIPGANAELRPEADLTSNCFDFPANNFDRENSIKAVNGGNTPYLPLTVGEDAVDFTLHDLEGRRWNLGETLERTGLPVVMVWGMFICPGFQGYGTYPPWDKCGYRDEYDLVEAYGGKATFVHLYGPEPHPAMPGTNFDIGTTWQAFWSVYPQATSYDERAAMAQRINRLIHPSQDILVDYLPGNPYSELIQPVWCSYSMGARPVTVVSPDGKLFFQRAWFHSEHVGRAIDEYWCQQEQQQEQEEGEALRRRSGDSPLQEREGLRQEEGGGLGGFRGTASGGEGPPPGEREAGASDAAGDMGEPGIPPLAGVLARRGEEGPSSSTPPW</sequence>
<feature type="compositionally biased region" description="Basic and acidic residues" evidence="1">
    <location>
        <begin position="366"/>
        <end position="387"/>
    </location>
</feature>
<dbReference type="Proteomes" id="UP000002630">
    <property type="component" value="Linkage Group LG09"/>
</dbReference>
<dbReference type="EMBL" id="FN649734">
    <property type="protein sequence ID" value="CBN79506.1"/>
    <property type="molecule type" value="Genomic_DNA"/>
</dbReference>
<name>D8LCJ3_ECTSI</name>
<accession>D8LCJ3</accession>
<reference evidence="2 3" key="1">
    <citation type="journal article" date="2010" name="Nature">
        <title>The Ectocarpus genome and the independent evolution of multicellularity in brown algae.</title>
        <authorList>
            <person name="Cock J.M."/>
            <person name="Sterck L."/>
            <person name="Rouze P."/>
            <person name="Scornet D."/>
            <person name="Allen A.E."/>
            <person name="Amoutzias G."/>
            <person name="Anthouard V."/>
            <person name="Artiguenave F."/>
            <person name="Aury J.M."/>
            <person name="Badger J.H."/>
            <person name="Beszteri B."/>
            <person name="Billiau K."/>
            <person name="Bonnet E."/>
            <person name="Bothwell J.H."/>
            <person name="Bowler C."/>
            <person name="Boyen C."/>
            <person name="Brownlee C."/>
            <person name="Carrano C.J."/>
            <person name="Charrier B."/>
            <person name="Cho G.Y."/>
            <person name="Coelho S.M."/>
            <person name="Collen J."/>
            <person name="Corre E."/>
            <person name="Da Silva C."/>
            <person name="Delage L."/>
            <person name="Delaroque N."/>
            <person name="Dittami S.M."/>
            <person name="Doulbeau S."/>
            <person name="Elias M."/>
            <person name="Farnham G."/>
            <person name="Gachon C.M."/>
            <person name="Gschloessl B."/>
            <person name="Heesch S."/>
            <person name="Jabbari K."/>
            <person name="Jubin C."/>
            <person name="Kawai H."/>
            <person name="Kimura K."/>
            <person name="Kloareg B."/>
            <person name="Kupper F.C."/>
            <person name="Lang D."/>
            <person name="Le Bail A."/>
            <person name="Leblanc C."/>
            <person name="Lerouge P."/>
            <person name="Lohr M."/>
            <person name="Lopez P.J."/>
            <person name="Martens C."/>
            <person name="Maumus F."/>
            <person name="Michel G."/>
            <person name="Miranda-Saavedra D."/>
            <person name="Morales J."/>
            <person name="Moreau H."/>
            <person name="Motomura T."/>
            <person name="Nagasato C."/>
            <person name="Napoli C.A."/>
            <person name="Nelson D.R."/>
            <person name="Nyvall-Collen P."/>
            <person name="Peters A.F."/>
            <person name="Pommier C."/>
            <person name="Potin P."/>
            <person name="Poulain J."/>
            <person name="Quesneville H."/>
            <person name="Read B."/>
            <person name="Rensing S.A."/>
            <person name="Ritter A."/>
            <person name="Rousvoal S."/>
            <person name="Samanta M."/>
            <person name="Samson G."/>
            <person name="Schroeder D.C."/>
            <person name="Segurens B."/>
            <person name="Strittmatter M."/>
            <person name="Tonon T."/>
            <person name="Tregear J.W."/>
            <person name="Valentin K."/>
            <person name="von Dassow P."/>
            <person name="Yamagishi T."/>
            <person name="Van de Peer Y."/>
            <person name="Wincker P."/>
        </authorList>
    </citation>
    <scope>NUCLEOTIDE SEQUENCE [LARGE SCALE GENOMIC DNA]</scope>
    <source>
        <strain evidence="3">Ec32 / CCAP1310/4</strain>
    </source>
</reference>
<proteinExistence type="predicted"/>
<dbReference type="InParanoid" id="D8LCJ3"/>
<evidence type="ECO:0000256" key="1">
    <source>
        <dbReference type="SAM" id="MobiDB-lite"/>
    </source>
</evidence>
<dbReference type="AlphaFoldDB" id="D8LCJ3"/>
<dbReference type="EMBL" id="FN647789">
    <property type="protein sequence ID" value="CBN79506.1"/>
    <property type="molecule type" value="Genomic_DNA"/>
</dbReference>
<feature type="region of interest" description="Disordered" evidence="1">
    <location>
        <begin position="90"/>
        <end position="120"/>
    </location>
</feature>
<keyword evidence="3" id="KW-1185">Reference proteome</keyword>
<feature type="compositionally biased region" description="Low complexity" evidence="1">
    <location>
        <begin position="36"/>
        <end position="54"/>
    </location>
</feature>
<protein>
    <submittedName>
        <fullName evidence="2">Uncharacterized protein</fullName>
    </submittedName>
</protein>
<feature type="region of interest" description="Disordered" evidence="1">
    <location>
        <begin position="1"/>
        <end position="73"/>
    </location>
</feature>
<organism evidence="2 3">
    <name type="scientific">Ectocarpus siliculosus</name>
    <name type="common">Brown alga</name>
    <name type="synonym">Conferva siliculosa</name>
    <dbReference type="NCBI Taxonomy" id="2880"/>
    <lineage>
        <taxon>Eukaryota</taxon>
        <taxon>Sar</taxon>
        <taxon>Stramenopiles</taxon>
        <taxon>Ochrophyta</taxon>
        <taxon>PX clade</taxon>
        <taxon>Phaeophyceae</taxon>
        <taxon>Ectocarpales</taxon>
        <taxon>Ectocarpaceae</taxon>
        <taxon>Ectocarpus</taxon>
    </lineage>
</organism>
<feature type="region of interest" description="Disordered" evidence="1">
    <location>
        <begin position="356"/>
        <end position="447"/>
    </location>
</feature>
<feature type="compositionally biased region" description="Gly residues" evidence="1">
    <location>
        <begin position="388"/>
        <end position="402"/>
    </location>
</feature>
<dbReference type="Gene3D" id="3.40.30.10">
    <property type="entry name" value="Glutaredoxin"/>
    <property type="match status" value="1"/>
</dbReference>